<accession>A0A383AYF1</accession>
<sequence>VSVPTAVLRSIPTGRLVASWLTTMQADHLSQILQFRL</sequence>
<dbReference type="AlphaFoldDB" id="A0A383AYF1"/>
<name>A0A383AYF1_9ZZZZ</name>
<feature type="non-terminal residue" evidence="1">
    <location>
        <position position="1"/>
    </location>
</feature>
<dbReference type="EMBL" id="UINC01195823">
    <property type="protein sequence ID" value="SVE12570.1"/>
    <property type="molecule type" value="Genomic_DNA"/>
</dbReference>
<proteinExistence type="predicted"/>
<gene>
    <name evidence="1" type="ORF">METZ01_LOCUS465424</name>
</gene>
<reference evidence="1" key="1">
    <citation type="submission" date="2018-05" db="EMBL/GenBank/DDBJ databases">
        <authorList>
            <person name="Lanie J.A."/>
            <person name="Ng W.-L."/>
            <person name="Kazmierczak K.M."/>
            <person name="Andrzejewski T.M."/>
            <person name="Davidsen T.M."/>
            <person name="Wayne K.J."/>
            <person name="Tettelin H."/>
            <person name="Glass J.I."/>
            <person name="Rusch D."/>
            <person name="Podicherti R."/>
            <person name="Tsui H.-C.T."/>
            <person name="Winkler M.E."/>
        </authorList>
    </citation>
    <scope>NUCLEOTIDE SEQUENCE</scope>
</reference>
<organism evidence="1">
    <name type="scientific">marine metagenome</name>
    <dbReference type="NCBI Taxonomy" id="408172"/>
    <lineage>
        <taxon>unclassified sequences</taxon>
        <taxon>metagenomes</taxon>
        <taxon>ecological metagenomes</taxon>
    </lineage>
</organism>
<evidence type="ECO:0000313" key="1">
    <source>
        <dbReference type="EMBL" id="SVE12570.1"/>
    </source>
</evidence>
<protein>
    <submittedName>
        <fullName evidence="1">Uncharacterized protein</fullName>
    </submittedName>
</protein>